<reference evidence="2 3" key="1">
    <citation type="journal article" date="2018" name="Nat. Ecol. Evol.">
        <title>Shark genomes provide insights into elasmobranch evolution and the origin of vertebrates.</title>
        <authorList>
            <person name="Hara Y"/>
            <person name="Yamaguchi K"/>
            <person name="Onimaru K"/>
            <person name="Kadota M"/>
            <person name="Koyanagi M"/>
            <person name="Keeley SD"/>
            <person name="Tatsumi K"/>
            <person name="Tanaka K"/>
            <person name="Motone F"/>
            <person name="Kageyama Y"/>
            <person name="Nozu R"/>
            <person name="Adachi N"/>
            <person name="Nishimura O"/>
            <person name="Nakagawa R"/>
            <person name="Tanegashima C"/>
            <person name="Kiyatake I"/>
            <person name="Matsumoto R"/>
            <person name="Murakumo K"/>
            <person name="Nishida K"/>
            <person name="Terakita A"/>
            <person name="Kuratani S"/>
            <person name="Sato K"/>
            <person name="Hyodo S Kuraku.S."/>
        </authorList>
    </citation>
    <scope>NUCLEOTIDE SEQUENCE [LARGE SCALE GENOMIC DNA]</scope>
</reference>
<keyword evidence="3" id="KW-1185">Reference proteome</keyword>
<dbReference type="InterPro" id="IPR028236">
    <property type="entry name" value="CPLANE1"/>
</dbReference>
<evidence type="ECO:0000313" key="3">
    <source>
        <dbReference type="Proteomes" id="UP000288216"/>
    </source>
</evidence>
<dbReference type="EMBL" id="BFAA01115843">
    <property type="protein sequence ID" value="GCB85003.1"/>
    <property type="molecule type" value="Genomic_DNA"/>
</dbReference>
<comment type="caution">
    <text evidence="2">The sequence shown here is derived from an EMBL/GenBank/DDBJ whole genome shotgun (WGS) entry which is preliminary data.</text>
</comment>
<feature type="chain" id="PRO_5019266687" evidence="1">
    <location>
        <begin position="22"/>
        <end position="93"/>
    </location>
</feature>
<feature type="signal peptide" evidence="1">
    <location>
        <begin position="1"/>
        <end position="21"/>
    </location>
</feature>
<dbReference type="PANTHER" id="PTHR14492:SF4">
    <property type="entry name" value="CILIOGENESIS AND PLANAR POLARITY EFFECTOR 1"/>
    <property type="match status" value="1"/>
</dbReference>
<dbReference type="AlphaFoldDB" id="A0A401QI33"/>
<proteinExistence type="predicted"/>
<evidence type="ECO:0000313" key="2">
    <source>
        <dbReference type="EMBL" id="GCB85003.1"/>
    </source>
</evidence>
<dbReference type="Proteomes" id="UP000288216">
    <property type="component" value="Unassembled WGS sequence"/>
</dbReference>
<feature type="non-terminal residue" evidence="2">
    <location>
        <position position="93"/>
    </location>
</feature>
<protein>
    <submittedName>
        <fullName evidence="2">Uncharacterized protein</fullName>
    </submittedName>
</protein>
<dbReference type="GO" id="GO:0060271">
    <property type="term" value="P:cilium assembly"/>
    <property type="evidence" value="ECO:0007669"/>
    <property type="project" value="TreeGrafter"/>
</dbReference>
<gene>
    <name evidence="2" type="ORF">scyTo_0025672</name>
</gene>
<accession>A0A401QI33</accession>
<organism evidence="2 3">
    <name type="scientific">Scyliorhinus torazame</name>
    <name type="common">Cloudy catshark</name>
    <name type="synonym">Catulus torazame</name>
    <dbReference type="NCBI Taxonomy" id="75743"/>
    <lineage>
        <taxon>Eukaryota</taxon>
        <taxon>Metazoa</taxon>
        <taxon>Chordata</taxon>
        <taxon>Craniata</taxon>
        <taxon>Vertebrata</taxon>
        <taxon>Chondrichthyes</taxon>
        <taxon>Elasmobranchii</taxon>
        <taxon>Galeomorphii</taxon>
        <taxon>Galeoidea</taxon>
        <taxon>Carcharhiniformes</taxon>
        <taxon>Scyliorhinidae</taxon>
        <taxon>Scyliorhinus</taxon>
    </lineage>
</organism>
<name>A0A401QI33_SCYTO</name>
<dbReference type="PANTHER" id="PTHR14492">
    <property type="entry name" value="JBTS17"/>
    <property type="match status" value="1"/>
</dbReference>
<sequence length="93" mass="10025">MSGVLVSRMILLFLYFPSLIAGCVEEDGEVLFGSLQEILKAAVMVDADVITETFELLMQTAKDYGSSLPGLVPDGLYLPAPPLYCPQPAIDSE</sequence>
<dbReference type="GO" id="GO:0035869">
    <property type="term" value="C:ciliary transition zone"/>
    <property type="evidence" value="ECO:0007669"/>
    <property type="project" value="TreeGrafter"/>
</dbReference>
<evidence type="ECO:0000256" key="1">
    <source>
        <dbReference type="SAM" id="SignalP"/>
    </source>
</evidence>
<keyword evidence="1" id="KW-0732">Signal</keyword>
<dbReference type="STRING" id="75743.A0A401QI33"/>
<dbReference type="OrthoDB" id="9909387at2759"/>